<feature type="compositionally biased region" description="Basic and acidic residues" evidence="6">
    <location>
        <begin position="70"/>
        <end position="88"/>
    </location>
</feature>
<dbReference type="Gramene" id="HORVU.MOREX.r2.2HG0164460.1">
    <property type="protein sequence ID" value="HORVU.MOREX.r2.2HG0164460.1"/>
    <property type="gene ID" value="HORVU.MOREX.r2.2HG0164460"/>
</dbReference>
<dbReference type="SUPFAM" id="SSF55785">
    <property type="entry name" value="PYP-like sensor domain (PAS domain)"/>
    <property type="match status" value="1"/>
</dbReference>
<comment type="catalytic activity">
    <reaction evidence="1">
        <text>ATP + protein L-histidine = ADP + protein N-phospho-L-histidine.</text>
        <dbReference type="EC" id="2.7.13.3"/>
    </reaction>
</comment>
<dbReference type="InterPro" id="IPR003594">
    <property type="entry name" value="HATPase_dom"/>
</dbReference>
<evidence type="ECO:0000256" key="6">
    <source>
        <dbReference type="SAM" id="MobiDB-lite"/>
    </source>
</evidence>
<evidence type="ECO:0000313" key="8">
    <source>
        <dbReference type="EnsemblPlants" id="HORVU.MOREX.r3.2HG0197960.1"/>
    </source>
</evidence>
<evidence type="ECO:0000259" key="7">
    <source>
        <dbReference type="PROSITE" id="PS50109"/>
    </source>
</evidence>
<dbReference type="Gramene" id="HORVU.MOREX.r3.2HG0197960.1">
    <property type="protein sequence ID" value="HORVU.MOREX.r3.2HG0197960.1"/>
    <property type="gene ID" value="HORVU.MOREX.r3.2HG0197960"/>
</dbReference>
<dbReference type="InterPro" id="IPR003661">
    <property type="entry name" value="HisK_dim/P_dom"/>
</dbReference>
<dbReference type="SMART" id="SM00388">
    <property type="entry name" value="HisKA"/>
    <property type="match status" value="1"/>
</dbReference>
<dbReference type="Pfam" id="PF02518">
    <property type="entry name" value="HATPase_c"/>
    <property type="match status" value="1"/>
</dbReference>
<keyword evidence="5" id="KW-0418">Kinase</keyword>
<reference evidence="8" key="3">
    <citation type="submission" date="2022-01" db="UniProtKB">
        <authorList>
            <consortium name="EnsemblPlants"/>
        </authorList>
    </citation>
    <scope>IDENTIFICATION</scope>
    <source>
        <strain evidence="8">subsp. vulgare</strain>
    </source>
</reference>
<dbReference type="CDD" id="cd00082">
    <property type="entry name" value="HisKA"/>
    <property type="match status" value="1"/>
</dbReference>
<dbReference type="PRINTS" id="PR00344">
    <property type="entry name" value="BCTRLSENSOR"/>
</dbReference>
<dbReference type="Proteomes" id="UP000011116">
    <property type="component" value="Chromosome 2H"/>
</dbReference>
<dbReference type="EC" id="2.7.13.3" evidence="2"/>
<evidence type="ECO:0000256" key="5">
    <source>
        <dbReference type="ARBA" id="ARBA00022777"/>
    </source>
</evidence>
<reference evidence="9" key="1">
    <citation type="journal article" date="2012" name="Nature">
        <title>A physical, genetic and functional sequence assembly of the barley genome.</title>
        <authorList>
            <consortium name="The International Barley Genome Sequencing Consortium"/>
            <person name="Mayer K.F."/>
            <person name="Waugh R."/>
            <person name="Brown J.W."/>
            <person name="Schulman A."/>
            <person name="Langridge P."/>
            <person name="Platzer M."/>
            <person name="Fincher G.B."/>
            <person name="Muehlbauer G.J."/>
            <person name="Sato K."/>
            <person name="Close T.J."/>
            <person name="Wise R.P."/>
            <person name="Stein N."/>
        </authorList>
    </citation>
    <scope>NUCLEOTIDE SEQUENCE [LARGE SCALE GENOMIC DNA]</scope>
    <source>
        <strain evidence="9">cv. Morex</strain>
    </source>
</reference>
<dbReference type="SUPFAM" id="SSF55874">
    <property type="entry name" value="ATPase domain of HSP90 chaperone/DNA topoisomerase II/histidine kinase"/>
    <property type="match status" value="1"/>
</dbReference>
<dbReference type="OMA" id="HANEEHT"/>
<dbReference type="Gene3D" id="3.30.450.20">
    <property type="entry name" value="PAS domain"/>
    <property type="match status" value="1"/>
</dbReference>
<dbReference type="PROSITE" id="PS50109">
    <property type="entry name" value="HIS_KIN"/>
    <property type="match status" value="1"/>
</dbReference>
<organism evidence="8 9">
    <name type="scientific">Hordeum vulgare subsp. vulgare</name>
    <name type="common">Domesticated barley</name>
    <dbReference type="NCBI Taxonomy" id="112509"/>
    <lineage>
        <taxon>Eukaryota</taxon>
        <taxon>Viridiplantae</taxon>
        <taxon>Streptophyta</taxon>
        <taxon>Embryophyta</taxon>
        <taxon>Tracheophyta</taxon>
        <taxon>Spermatophyta</taxon>
        <taxon>Magnoliopsida</taxon>
        <taxon>Liliopsida</taxon>
        <taxon>Poales</taxon>
        <taxon>Poaceae</taxon>
        <taxon>BOP clade</taxon>
        <taxon>Pooideae</taxon>
        <taxon>Triticodae</taxon>
        <taxon>Triticeae</taxon>
        <taxon>Hordeinae</taxon>
        <taxon>Hordeum</taxon>
    </lineage>
</organism>
<evidence type="ECO:0000256" key="4">
    <source>
        <dbReference type="ARBA" id="ARBA00022679"/>
    </source>
</evidence>
<dbReference type="InterPro" id="IPR005467">
    <property type="entry name" value="His_kinase_dom"/>
</dbReference>
<dbReference type="SUPFAM" id="SSF47384">
    <property type="entry name" value="Homodimeric domain of signal transducing histidine kinase"/>
    <property type="match status" value="1"/>
</dbReference>
<keyword evidence="3" id="KW-0597">Phosphoprotein</keyword>
<dbReference type="PANTHER" id="PTHR43047">
    <property type="entry name" value="TWO-COMPONENT HISTIDINE PROTEIN KINASE"/>
    <property type="match status" value="1"/>
</dbReference>
<dbReference type="AlphaFoldDB" id="A0A8I6X7F0"/>
<dbReference type="GO" id="GO:0005886">
    <property type="term" value="C:plasma membrane"/>
    <property type="evidence" value="ECO:0000318"/>
    <property type="project" value="GO_Central"/>
</dbReference>
<evidence type="ECO:0000256" key="1">
    <source>
        <dbReference type="ARBA" id="ARBA00000085"/>
    </source>
</evidence>
<evidence type="ECO:0000256" key="3">
    <source>
        <dbReference type="ARBA" id="ARBA00022553"/>
    </source>
</evidence>
<feature type="domain" description="Histidine kinase" evidence="7">
    <location>
        <begin position="323"/>
        <end position="601"/>
    </location>
</feature>
<dbReference type="InterPro" id="IPR035965">
    <property type="entry name" value="PAS-like_dom_sf"/>
</dbReference>
<evidence type="ECO:0000256" key="2">
    <source>
        <dbReference type="ARBA" id="ARBA00012438"/>
    </source>
</evidence>
<accession>A0A8I6X7F0</accession>
<feature type="compositionally biased region" description="Acidic residues" evidence="6">
    <location>
        <begin position="103"/>
        <end position="112"/>
    </location>
</feature>
<feature type="region of interest" description="Disordered" evidence="6">
    <location>
        <begin position="70"/>
        <end position="114"/>
    </location>
</feature>
<evidence type="ECO:0000313" key="9">
    <source>
        <dbReference type="Proteomes" id="UP000011116"/>
    </source>
</evidence>
<dbReference type="Gene3D" id="3.30.565.10">
    <property type="entry name" value="Histidine kinase-like ATPase, C-terminal domain"/>
    <property type="match status" value="1"/>
</dbReference>
<sequence length="625" mass="70813">MENYGKDHEDALKDVEFREQPARVDLSRLAEIADTEKAASQMQYFVKHSEYRRANNARLLSEELGHLSQQREEIEQKKQQIMEEDQRHNALKCSSQESSDLSHDEDLEEDAEHDSTPYWKRRALRSEKAHEASLQRERSLEEKLGEYLKKFQPETLAGEFSAMLKRADYFLHLILQSAPIVIAHQDVELRYRYIFNHFPTLADEDVIGKTDHEILSGEGIDEMNKVKREVMAKGIPTKREFVFNTPLFGAKTFVVYIEPVFSKIGETIGVNYVGLDITDQVKTREKMTDIRVREAVQKAKETEHSRSLNITEDTPQAKQTLATMSHEIGSPLSEVLRIAELLATTKLDQEQHQLLELMLSFGNVVLQSIDGILGFSKVESGVMKLQSAIFRPREVVEHVLQTASSFMKKELTLEGCVGDDVPSEVIGDARKIQEILTNLISFSNAVKFTQDGKVGINLNVVDKQQLECQIEHIRPHFASPINTETEYYPAWPENSDKDTLRCSNREDAHQNGIPSNENSTGEAVWLRFNVYDTGIGIPEKSLPFLFKRYMHANEEHTTKYGGTGLGLAVCKQLVDLMGGTLTVLSKENEGSTFTVMLPCTIPDNGQNSPAPGEGQRWSRAEAWVV</sequence>
<dbReference type="FunFam" id="3.30.450.20:FF:000061">
    <property type="entry name" value="Histidine kinase 5"/>
    <property type="match status" value="1"/>
</dbReference>
<reference evidence="8" key="2">
    <citation type="submission" date="2020-10" db="EMBL/GenBank/DDBJ databases">
        <authorList>
            <person name="Scholz U."/>
            <person name="Mascher M."/>
            <person name="Fiebig A."/>
        </authorList>
    </citation>
    <scope>NUCLEOTIDE SEQUENCE [LARGE SCALE GENOMIC DNA]</scope>
    <source>
        <strain evidence="8">cv. Morex</strain>
    </source>
</reference>
<dbReference type="EnsemblPlants" id="HORVU.MOREX.r3.2HG0197960.1">
    <property type="protein sequence ID" value="HORVU.MOREX.r3.2HG0197960.1"/>
    <property type="gene ID" value="HORVU.MOREX.r3.2HG0197960"/>
</dbReference>
<dbReference type="GO" id="GO:0000155">
    <property type="term" value="F:phosphorelay sensor kinase activity"/>
    <property type="evidence" value="ECO:0000318"/>
    <property type="project" value="GO_Central"/>
</dbReference>
<keyword evidence="4" id="KW-0808">Transferase</keyword>
<dbReference type="InterPro" id="IPR036890">
    <property type="entry name" value="HATPase_C_sf"/>
</dbReference>
<name>A0A8I6X7F0_HORVV</name>
<protein>
    <recommendedName>
        <fullName evidence="2">histidine kinase</fullName>
        <ecNumber evidence="2">2.7.13.3</ecNumber>
    </recommendedName>
</protein>
<dbReference type="Gene3D" id="1.10.287.130">
    <property type="match status" value="1"/>
</dbReference>
<keyword evidence="9" id="KW-1185">Reference proteome</keyword>
<dbReference type="GO" id="GO:0009927">
    <property type="term" value="F:histidine phosphotransfer kinase activity"/>
    <property type="evidence" value="ECO:0000318"/>
    <property type="project" value="GO_Central"/>
</dbReference>
<proteinExistence type="predicted"/>
<dbReference type="SMART" id="SM00387">
    <property type="entry name" value="HATPase_c"/>
    <property type="match status" value="1"/>
</dbReference>
<dbReference type="Pfam" id="PF00512">
    <property type="entry name" value="HisKA"/>
    <property type="match status" value="1"/>
</dbReference>
<dbReference type="GO" id="GO:0000160">
    <property type="term" value="P:phosphorelay signal transduction system"/>
    <property type="evidence" value="ECO:0000318"/>
    <property type="project" value="GO_Central"/>
</dbReference>
<dbReference type="InterPro" id="IPR004358">
    <property type="entry name" value="Sig_transdc_His_kin-like_C"/>
</dbReference>
<dbReference type="PANTHER" id="PTHR43047:SF75">
    <property type="entry name" value="HISTIDINE KINASE DOMAIN-CONTAINING PROTEIN"/>
    <property type="match status" value="1"/>
</dbReference>
<dbReference type="InterPro" id="IPR036097">
    <property type="entry name" value="HisK_dim/P_sf"/>
</dbReference>